<feature type="region of interest" description="Disordered" evidence="1">
    <location>
        <begin position="1"/>
        <end position="22"/>
    </location>
</feature>
<accession>A0A6J7QBU5</accession>
<proteinExistence type="predicted"/>
<reference evidence="2" key="1">
    <citation type="submission" date="2020-05" db="EMBL/GenBank/DDBJ databases">
        <authorList>
            <person name="Chiriac C."/>
            <person name="Salcher M."/>
            <person name="Ghai R."/>
            <person name="Kavagutti S V."/>
        </authorList>
    </citation>
    <scope>NUCLEOTIDE SEQUENCE</scope>
</reference>
<feature type="region of interest" description="Disordered" evidence="1">
    <location>
        <begin position="42"/>
        <end position="76"/>
    </location>
</feature>
<dbReference type="AlphaFoldDB" id="A0A6J7QBU5"/>
<sequence length="76" mass="7792">MLSAPVMPPMMPTPAAKTTKAANPAIASRVPMNVMRPRMTTLGARASPLTPMTPSIASTTAAMGSSSAAEPNIARR</sequence>
<organism evidence="2">
    <name type="scientific">freshwater metagenome</name>
    <dbReference type="NCBI Taxonomy" id="449393"/>
    <lineage>
        <taxon>unclassified sequences</taxon>
        <taxon>metagenomes</taxon>
        <taxon>ecological metagenomes</taxon>
    </lineage>
</organism>
<feature type="compositionally biased region" description="Low complexity" evidence="1">
    <location>
        <begin position="13"/>
        <end position="22"/>
    </location>
</feature>
<gene>
    <name evidence="2" type="ORF">UFOPK4061_00911</name>
</gene>
<dbReference type="EMBL" id="CAFBPD010000151">
    <property type="protein sequence ID" value="CAB5011842.1"/>
    <property type="molecule type" value="Genomic_DNA"/>
</dbReference>
<feature type="compositionally biased region" description="Pro residues" evidence="1">
    <location>
        <begin position="1"/>
        <end position="12"/>
    </location>
</feature>
<feature type="compositionally biased region" description="Low complexity" evidence="1">
    <location>
        <begin position="55"/>
        <end position="69"/>
    </location>
</feature>
<evidence type="ECO:0000313" key="2">
    <source>
        <dbReference type="EMBL" id="CAB5011842.1"/>
    </source>
</evidence>
<name>A0A6J7QBU5_9ZZZZ</name>
<protein>
    <submittedName>
        <fullName evidence="2">Unannotated protein</fullName>
    </submittedName>
</protein>
<evidence type="ECO:0000256" key="1">
    <source>
        <dbReference type="SAM" id="MobiDB-lite"/>
    </source>
</evidence>